<dbReference type="InterPro" id="IPR029030">
    <property type="entry name" value="Caspase-like_dom_sf"/>
</dbReference>
<proteinExistence type="evidence at transcript level"/>
<comment type="similarity">
    <text evidence="1 7">Belongs to the peptidase C14A family.</text>
</comment>
<dbReference type="InterPro" id="IPR011600">
    <property type="entry name" value="Pept_C14_caspase"/>
</dbReference>
<feature type="domain" description="Caspase family p10" evidence="9">
    <location>
        <begin position="254"/>
        <end position="349"/>
    </location>
</feature>
<dbReference type="GO" id="GO:0005737">
    <property type="term" value="C:cytoplasm"/>
    <property type="evidence" value="ECO:0007669"/>
    <property type="project" value="TreeGrafter"/>
</dbReference>
<evidence type="ECO:0000256" key="8">
    <source>
        <dbReference type="SAM" id="MobiDB-lite"/>
    </source>
</evidence>
<evidence type="ECO:0000256" key="7">
    <source>
        <dbReference type="RuleBase" id="RU003971"/>
    </source>
</evidence>
<feature type="compositionally biased region" description="Polar residues" evidence="8">
    <location>
        <begin position="37"/>
        <end position="46"/>
    </location>
</feature>
<dbReference type="PROSITE" id="PS01121">
    <property type="entry name" value="CASPASE_HIS"/>
    <property type="match status" value="1"/>
</dbReference>
<dbReference type="PROSITE" id="PS50207">
    <property type="entry name" value="CASPASE_P10"/>
    <property type="match status" value="1"/>
</dbReference>
<dbReference type="GO" id="GO:0006508">
    <property type="term" value="P:proteolysis"/>
    <property type="evidence" value="ECO:0007669"/>
    <property type="project" value="UniProtKB-KW"/>
</dbReference>
<keyword evidence="2" id="KW-0645">Protease</keyword>
<protein>
    <submittedName>
        <fullName evidence="11">Caspase-1 isoform 3</fullName>
    </submittedName>
</protein>
<dbReference type="EMBL" id="MG279148">
    <property type="protein sequence ID" value="AZR38349.1"/>
    <property type="molecule type" value="mRNA"/>
</dbReference>
<dbReference type="PROSITE" id="PS50208">
    <property type="entry name" value="CASPASE_P20"/>
    <property type="match status" value="1"/>
</dbReference>
<evidence type="ECO:0000256" key="5">
    <source>
        <dbReference type="ARBA" id="ARBA00022807"/>
    </source>
</evidence>
<dbReference type="InterPro" id="IPR002138">
    <property type="entry name" value="Pept_C14_p10"/>
</dbReference>
<dbReference type="InterPro" id="IPR002398">
    <property type="entry name" value="Pept_C14"/>
</dbReference>
<dbReference type="Pfam" id="PF00656">
    <property type="entry name" value="Peptidase_C14"/>
    <property type="match status" value="1"/>
</dbReference>
<keyword evidence="4" id="KW-0378">Hydrolase</keyword>
<sequence length="356" mass="40193">MQEFKLQSPPKGRPRSTVTDGLMSPPQTPGSDPGYMSTGTPTTPSNLHLRRKAFRFSASSVEMSASPPRWDTQLDARAFANQSQYEPSVEVKPTTATMAAEKCARVYNMSHNKRGRALIFNHEEFRDMPPRDGSGIDVKRLESAFTSLDFQVDVYQDLPVEKLKEVINEVSLGDHKDEDCLVVIVLTHGLGNGLLFAKDYAYPVEHLWAPFAGDKCLTLAGKPKLFFIQACRGEKLDGGLTLVKNCTQTDNNLSNYKIPSMADFLLAFSTFEGHYSWRNPEKGTWFIQSLCEVLEEEGTKSSLQDILLEVSRRVATNYESYNDFFAWQHEKKQVPQINSTLLRQVYFTPKESLNKD</sequence>
<dbReference type="FunFam" id="3.40.50.1460:FF:000001">
    <property type="entry name" value="Caspase-3 preproprotein"/>
    <property type="match status" value="1"/>
</dbReference>
<dbReference type="InterPro" id="IPR016129">
    <property type="entry name" value="Caspase_his_AS"/>
</dbReference>
<evidence type="ECO:0000259" key="10">
    <source>
        <dbReference type="PROSITE" id="PS50208"/>
    </source>
</evidence>
<dbReference type="InterPro" id="IPR033139">
    <property type="entry name" value="Caspase_cys_AS"/>
</dbReference>
<evidence type="ECO:0000256" key="2">
    <source>
        <dbReference type="ARBA" id="ARBA00022670"/>
    </source>
</evidence>
<keyword evidence="3" id="KW-0053">Apoptosis</keyword>
<feature type="region of interest" description="Disordered" evidence="8">
    <location>
        <begin position="1"/>
        <end position="46"/>
    </location>
</feature>
<dbReference type="GO" id="GO:1990525">
    <property type="term" value="F:BIR domain binding"/>
    <property type="evidence" value="ECO:0007669"/>
    <property type="project" value="UniProtKB-ARBA"/>
</dbReference>
<dbReference type="Gene3D" id="3.40.50.1460">
    <property type="match status" value="1"/>
</dbReference>
<evidence type="ECO:0000256" key="3">
    <source>
        <dbReference type="ARBA" id="ARBA00022703"/>
    </source>
</evidence>
<dbReference type="InterPro" id="IPR001309">
    <property type="entry name" value="Pept_C14_p20"/>
</dbReference>
<dbReference type="PRINTS" id="PR00376">
    <property type="entry name" value="IL1BCENZYME"/>
</dbReference>
<dbReference type="GO" id="GO:0004197">
    <property type="term" value="F:cysteine-type endopeptidase activity"/>
    <property type="evidence" value="ECO:0007669"/>
    <property type="project" value="InterPro"/>
</dbReference>
<keyword evidence="5" id="KW-0788">Thiol protease</keyword>
<dbReference type="GO" id="GO:0045476">
    <property type="term" value="P:nurse cell apoptotic process"/>
    <property type="evidence" value="ECO:0007669"/>
    <property type="project" value="UniProtKB-ARBA"/>
</dbReference>
<dbReference type="PROSITE" id="PS01122">
    <property type="entry name" value="CASPASE_CYS"/>
    <property type="match status" value="1"/>
</dbReference>
<reference evidence="11" key="1">
    <citation type="journal article" date="2018" name="Insect Mol. Biol.">
        <title>Wolbachia-induced apoptosis associated with increased fecundity in Laodelphax striatellus (Hemiptera: Delphacidae).</title>
        <authorList>
            <person name="Guo Y."/>
            <person name="Hoffmann A.A."/>
            <person name="Xu X.Q."/>
            <person name="Zhang X."/>
            <person name="Huang H.J."/>
            <person name="Ju J.F."/>
            <person name="Gong J.T."/>
            <person name="Hong X.Y."/>
        </authorList>
    </citation>
    <scope>NUCLEOTIDE SEQUENCE</scope>
</reference>
<dbReference type="GO" id="GO:0016322">
    <property type="term" value="P:neuron remodeling"/>
    <property type="evidence" value="ECO:0007669"/>
    <property type="project" value="UniProtKB-ARBA"/>
</dbReference>
<dbReference type="CDD" id="cd00032">
    <property type="entry name" value="CASc"/>
    <property type="match status" value="1"/>
</dbReference>
<evidence type="ECO:0000313" key="11">
    <source>
        <dbReference type="EMBL" id="AZR38349.1"/>
    </source>
</evidence>
<evidence type="ECO:0000256" key="1">
    <source>
        <dbReference type="ARBA" id="ARBA00010134"/>
    </source>
</evidence>
<dbReference type="GO" id="GO:0045751">
    <property type="term" value="P:negative regulation of Toll signaling pathway"/>
    <property type="evidence" value="ECO:0007669"/>
    <property type="project" value="UniProtKB-ARBA"/>
</dbReference>
<dbReference type="PANTHER" id="PTHR10454">
    <property type="entry name" value="CASPASE"/>
    <property type="match status" value="1"/>
</dbReference>
<evidence type="ECO:0000259" key="9">
    <source>
        <dbReference type="PROSITE" id="PS50207"/>
    </source>
</evidence>
<dbReference type="InterPro" id="IPR015917">
    <property type="entry name" value="Pept_C14A"/>
</dbReference>
<gene>
    <name evidence="11" type="primary">casp1-3</name>
</gene>
<evidence type="ECO:0000256" key="6">
    <source>
        <dbReference type="ARBA" id="ARBA00023145"/>
    </source>
</evidence>
<organism evidence="11">
    <name type="scientific">Laodelphax striatellus</name>
    <name type="common">Small brown planthopper</name>
    <name type="synonym">Delphax striatella</name>
    <dbReference type="NCBI Taxonomy" id="195883"/>
    <lineage>
        <taxon>Eukaryota</taxon>
        <taxon>Metazoa</taxon>
        <taxon>Ecdysozoa</taxon>
        <taxon>Arthropoda</taxon>
        <taxon>Hexapoda</taxon>
        <taxon>Insecta</taxon>
        <taxon>Pterygota</taxon>
        <taxon>Neoptera</taxon>
        <taxon>Paraneoptera</taxon>
        <taxon>Hemiptera</taxon>
        <taxon>Auchenorrhyncha</taxon>
        <taxon>Fulgoroidea</taxon>
        <taxon>Delphacidae</taxon>
        <taxon>Criomorphinae</taxon>
        <taxon>Laodelphax</taxon>
    </lineage>
</organism>
<dbReference type="SUPFAM" id="SSF52129">
    <property type="entry name" value="Caspase-like"/>
    <property type="match status" value="1"/>
</dbReference>
<keyword evidence="6" id="KW-0865">Zymogen</keyword>
<name>A0A3Q9HIV2_LAOST</name>
<dbReference type="AlphaFoldDB" id="A0A3Q9HIV2"/>
<feature type="domain" description="Caspase family p20" evidence="10">
    <location>
        <begin position="113"/>
        <end position="235"/>
    </location>
</feature>
<accession>A0A3Q9HIV2</accession>
<dbReference type="GO" id="GO:0043525">
    <property type="term" value="P:positive regulation of neuron apoptotic process"/>
    <property type="evidence" value="ECO:0007669"/>
    <property type="project" value="TreeGrafter"/>
</dbReference>
<evidence type="ECO:0000256" key="4">
    <source>
        <dbReference type="ARBA" id="ARBA00022801"/>
    </source>
</evidence>
<dbReference type="SMART" id="SM00115">
    <property type="entry name" value="CASc"/>
    <property type="match status" value="1"/>
</dbReference>
<dbReference type="PANTHER" id="PTHR10454:SF232">
    <property type="entry name" value="AT03047P-RELATED"/>
    <property type="match status" value="1"/>
</dbReference>